<dbReference type="HOGENOM" id="CLU_436249_0_0_1"/>
<dbReference type="InterPro" id="IPR006816">
    <property type="entry name" value="ELMO_dom"/>
</dbReference>
<evidence type="ECO:0000259" key="4">
    <source>
        <dbReference type="Pfam" id="PF04727"/>
    </source>
</evidence>
<dbReference type="Gene3D" id="1.25.10.10">
    <property type="entry name" value="Leucine-rich Repeat Variant"/>
    <property type="match status" value="1"/>
</dbReference>
<dbReference type="InterPro" id="IPR001849">
    <property type="entry name" value="PH_domain"/>
</dbReference>
<evidence type="ECO:0000313" key="6">
    <source>
        <dbReference type="EMBL" id="EPZ32202.1"/>
    </source>
</evidence>
<evidence type="ECO:0000259" key="5">
    <source>
        <dbReference type="Pfam" id="PF16457"/>
    </source>
</evidence>
<dbReference type="Proteomes" id="UP000030755">
    <property type="component" value="Unassembled WGS sequence"/>
</dbReference>
<keyword evidence="1" id="KW-0053">Apoptosis</keyword>
<protein>
    <submittedName>
        <fullName evidence="6">Uncharacterized protein</fullName>
    </submittedName>
</protein>
<evidence type="ECO:0000256" key="3">
    <source>
        <dbReference type="ARBA" id="ARBA00023036"/>
    </source>
</evidence>
<feature type="domain" description="ELMO" evidence="4">
    <location>
        <begin position="318"/>
        <end position="401"/>
    </location>
</feature>
<feature type="domain" description="PH" evidence="5">
    <location>
        <begin position="460"/>
        <end position="562"/>
    </location>
</feature>
<dbReference type="STRING" id="988480.A0A075AUL2"/>
<name>A0A075AUL2_ROZAC</name>
<dbReference type="InterPro" id="IPR011989">
    <property type="entry name" value="ARM-like"/>
</dbReference>
<dbReference type="GO" id="GO:0006915">
    <property type="term" value="P:apoptotic process"/>
    <property type="evidence" value="ECO:0007669"/>
    <property type="project" value="UniProtKB-KW"/>
</dbReference>
<gene>
    <name evidence="6" type="ORF">O9G_002554</name>
</gene>
<evidence type="ECO:0000313" key="7">
    <source>
        <dbReference type="Proteomes" id="UP000030755"/>
    </source>
</evidence>
<keyword evidence="3" id="KW-0729">SH3-binding</keyword>
<evidence type="ECO:0000256" key="2">
    <source>
        <dbReference type="ARBA" id="ARBA00022907"/>
    </source>
</evidence>
<proteinExistence type="predicted"/>
<evidence type="ECO:0000256" key="1">
    <source>
        <dbReference type="ARBA" id="ARBA00022703"/>
    </source>
</evidence>
<dbReference type="EMBL" id="KE561167">
    <property type="protein sequence ID" value="EPZ32202.1"/>
    <property type="molecule type" value="Genomic_DNA"/>
</dbReference>
<organism evidence="6 7">
    <name type="scientific">Rozella allomycis (strain CSF55)</name>
    <dbReference type="NCBI Taxonomy" id="988480"/>
    <lineage>
        <taxon>Eukaryota</taxon>
        <taxon>Fungi</taxon>
        <taxon>Fungi incertae sedis</taxon>
        <taxon>Cryptomycota</taxon>
        <taxon>Cryptomycota incertae sedis</taxon>
        <taxon>Rozella</taxon>
    </lineage>
</organism>
<dbReference type="OrthoDB" id="28413at2759"/>
<dbReference type="SUPFAM" id="SSF48371">
    <property type="entry name" value="ARM repeat"/>
    <property type="match status" value="1"/>
</dbReference>
<dbReference type="InterPro" id="IPR016024">
    <property type="entry name" value="ARM-type_fold"/>
</dbReference>
<dbReference type="GO" id="GO:0017124">
    <property type="term" value="F:SH3 domain binding"/>
    <property type="evidence" value="ECO:0007669"/>
    <property type="project" value="UniProtKB-KW"/>
</dbReference>
<reference evidence="6 7" key="1">
    <citation type="journal article" date="2013" name="Curr. Biol.">
        <title>Shared signatures of parasitism and phylogenomics unite Cryptomycota and microsporidia.</title>
        <authorList>
            <person name="James T.Y."/>
            <person name="Pelin A."/>
            <person name="Bonen L."/>
            <person name="Ahrendt S."/>
            <person name="Sain D."/>
            <person name="Corradi N."/>
            <person name="Stajich J.E."/>
        </authorList>
    </citation>
    <scope>NUCLEOTIDE SEQUENCE [LARGE SCALE GENOMIC DNA]</scope>
    <source>
        <strain evidence="6 7">CSF55</strain>
    </source>
</reference>
<keyword evidence="2" id="KW-0581">Phagocytosis</keyword>
<dbReference type="Pfam" id="PF16457">
    <property type="entry name" value="PH_12"/>
    <property type="match status" value="1"/>
</dbReference>
<dbReference type="Pfam" id="PF04727">
    <property type="entry name" value="ELMO_CED12"/>
    <property type="match status" value="1"/>
</dbReference>
<dbReference type="AlphaFoldDB" id="A0A075AUL2"/>
<keyword evidence="7" id="KW-1185">Reference proteome</keyword>
<sequence length="627" mass="73384">MKDVRIQFGSPGNVKIIKIGNEDNIENILIGACQKFEVNEFDRYCLRDHNTLENMEKISQDTILLLDYCDIVLAAKSVKDLKDNLNDALQTKKIIFQLQKYLKLENFSIEFLKMNGLQILKKIALNNGGNILAYTLCCFSNCLKYYNGEMFEEIFDVDFINFLLNCVFTPTLTISRWATATLICIVQQDVFNLEVILTTGERFSDLIDKLNSSDLQTQLFTLQLLNSVYKRILKDERVINGELEIFYGSKIRDTLIKFSFIDEISDEIVKFQSLFVQNCYFKRNSLVQDYRRYLERFSLQDDLTEMVISAIQGQTCNVLNLSNLAHFVKNNSDRFLKMADLNFSFCYCSFEITEFLSYIWHFDSKVISNNRIDPPLLCLERVHDTLLTTVFRIWREERANVKIEFLIDCHKVYFKNLLEKEEFTWIDQFETFANSLTFNEAKEFYELHKLDGLMNSSNIKQRIQCLTKGEFFLISSKELKLQKAKMFIRLSSSQKYLAFSIEETSESVSNKLDLNSISNIKWKKENSFFHIFLHSQENVVADLAIESETSFNEWLDGLSFLILDKCQTEETLALINNLSNLELEARVFNIDENESLERNRFNYSDISLPSDCEFKLSDNQIKDIFYA</sequence>
<accession>A0A075AUL2</accession>